<keyword evidence="1" id="KW-0812">Transmembrane</keyword>
<accession>A0A0C3DE23</accession>
<protein>
    <recommendedName>
        <fullName evidence="2">Calcium channel YVC1-like C-terminal transmembrane domain-containing protein</fullName>
    </recommendedName>
</protein>
<evidence type="ECO:0000259" key="2">
    <source>
        <dbReference type="Pfam" id="PF23317"/>
    </source>
</evidence>
<organism evidence="3 4">
    <name type="scientific">Oidiodendron maius (strain Zn)</name>
    <dbReference type="NCBI Taxonomy" id="913774"/>
    <lineage>
        <taxon>Eukaryota</taxon>
        <taxon>Fungi</taxon>
        <taxon>Dikarya</taxon>
        <taxon>Ascomycota</taxon>
        <taxon>Pezizomycotina</taxon>
        <taxon>Leotiomycetes</taxon>
        <taxon>Leotiomycetes incertae sedis</taxon>
        <taxon>Myxotrichaceae</taxon>
        <taxon>Oidiodendron</taxon>
    </lineage>
</organism>
<dbReference type="PANTHER" id="PTHR35859:SF5">
    <property type="entry name" value="ION TRANSPORT DOMAIN-CONTAINING PROTEIN"/>
    <property type="match status" value="1"/>
</dbReference>
<proteinExistence type="predicted"/>
<dbReference type="InterPro" id="IPR052971">
    <property type="entry name" value="TRP_calcium_channel"/>
</dbReference>
<dbReference type="InterPro" id="IPR056336">
    <property type="entry name" value="YVC1_C"/>
</dbReference>
<dbReference type="InParanoid" id="A0A0C3DE23"/>
<feature type="transmembrane region" description="Helical" evidence="1">
    <location>
        <begin position="326"/>
        <end position="349"/>
    </location>
</feature>
<gene>
    <name evidence="3" type="ORF">OIDMADRAFT_180477</name>
</gene>
<keyword evidence="4" id="KW-1185">Reference proteome</keyword>
<evidence type="ECO:0000313" key="4">
    <source>
        <dbReference type="Proteomes" id="UP000054321"/>
    </source>
</evidence>
<feature type="transmembrane region" description="Helical" evidence="1">
    <location>
        <begin position="273"/>
        <end position="291"/>
    </location>
</feature>
<dbReference type="OrthoDB" id="310870at2759"/>
<reference evidence="4" key="2">
    <citation type="submission" date="2015-01" db="EMBL/GenBank/DDBJ databases">
        <title>Evolutionary Origins and Diversification of the Mycorrhizal Mutualists.</title>
        <authorList>
            <consortium name="DOE Joint Genome Institute"/>
            <consortium name="Mycorrhizal Genomics Consortium"/>
            <person name="Kohler A."/>
            <person name="Kuo A."/>
            <person name="Nagy L.G."/>
            <person name="Floudas D."/>
            <person name="Copeland A."/>
            <person name="Barry K.W."/>
            <person name="Cichocki N."/>
            <person name="Veneault-Fourrey C."/>
            <person name="LaButti K."/>
            <person name="Lindquist E.A."/>
            <person name="Lipzen A."/>
            <person name="Lundell T."/>
            <person name="Morin E."/>
            <person name="Murat C."/>
            <person name="Riley R."/>
            <person name="Ohm R."/>
            <person name="Sun H."/>
            <person name="Tunlid A."/>
            <person name="Henrissat B."/>
            <person name="Grigoriev I.V."/>
            <person name="Hibbett D.S."/>
            <person name="Martin F."/>
        </authorList>
    </citation>
    <scope>NUCLEOTIDE SEQUENCE [LARGE SCALE GENOMIC DNA]</scope>
    <source>
        <strain evidence="4">Zn</strain>
    </source>
</reference>
<dbReference type="PANTHER" id="PTHR35859">
    <property type="entry name" value="NONSELECTIVE CATION CHANNEL PROTEIN"/>
    <property type="match status" value="1"/>
</dbReference>
<keyword evidence="1" id="KW-1133">Transmembrane helix</keyword>
<dbReference type="HOGENOM" id="CLU_014699_0_0_1"/>
<name>A0A0C3DE23_OIDMZ</name>
<dbReference type="EMBL" id="KN832877">
    <property type="protein sequence ID" value="KIN00218.1"/>
    <property type="molecule type" value="Genomic_DNA"/>
</dbReference>
<feature type="transmembrane region" description="Helical" evidence="1">
    <location>
        <begin position="467"/>
        <end position="486"/>
    </location>
</feature>
<dbReference type="STRING" id="913774.A0A0C3DE23"/>
<feature type="domain" description="Calcium channel YVC1-like C-terminal transmembrane" evidence="2">
    <location>
        <begin position="279"/>
        <end position="574"/>
    </location>
</feature>
<evidence type="ECO:0000256" key="1">
    <source>
        <dbReference type="SAM" id="Phobius"/>
    </source>
</evidence>
<reference evidence="3 4" key="1">
    <citation type="submission" date="2014-04" db="EMBL/GenBank/DDBJ databases">
        <authorList>
            <consortium name="DOE Joint Genome Institute"/>
            <person name="Kuo A."/>
            <person name="Martino E."/>
            <person name="Perotto S."/>
            <person name="Kohler A."/>
            <person name="Nagy L.G."/>
            <person name="Floudas D."/>
            <person name="Copeland A."/>
            <person name="Barry K.W."/>
            <person name="Cichocki N."/>
            <person name="Veneault-Fourrey C."/>
            <person name="LaButti K."/>
            <person name="Lindquist E.A."/>
            <person name="Lipzen A."/>
            <person name="Lundell T."/>
            <person name="Morin E."/>
            <person name="Murat C."/>
            <person name="Sun H."/>
            <person name="Tunlid A."/>
            <person name="Henrissat B."/>
            <person name="Grigoriev I.V."/>
            <person name="Hibbett D.S."/>
            <person name="Martin F."/>
            <person name="Nordberg H.P."/>
            <person name="Cantor M.N."/>
            <person name="Hua S.X."/>
        </authorList>
    </citation>
    <scope>NUCLEOTIDE SEQUENCE [LARGE SCALE GENOMIC DNA]</scope>
    <source>
        <strain evidence="3 4">Zn</strain>
    </source>
</reference>
<keyword evidence="1" id="KW-0472">Membrane</keyword>
<feature type="transmembrane region" description="Helical" evidence="1">
    <location>
        <begin position="408"/>
        <end position="426"/>
    </location>
</feature>
<feature type="transmembrane region" description="Helical" evidence="1">
    <location>
        <begin position="369"/>
        <end position="387"/>
    </location>
</feature>
<sequence length="683" mass="77158">MASSSASIIDATIKLPQIAPQDPFVKVVKALAAFFVDEIQSPATFDQLRTAPAGNKIRAFVNYLVFNVSNKAIVNALLTLKWHFSTLEMDDRRLNETRANACEIVAWRFLSKLSERDAMNFCLYDLPQQTPVEAVEARRWREDATERSNLLPQFRARDHDVPSRPGTSSQRMNLLRSVSHMGYIFSSGEDGAEDEEDPTSSFTGLNALEIAAVADCKKFLSQGVVQKIITSIWKGDIIFWETLSTTTKKRAQFYSECRPDPFTRLRVPRYIKAFEVLFFATFLALYYAVLVQRNPNRITPVEIVLYIWFAAFTYEELGEFIDAGSIFYVVDIWNGCDLLIILIGLAFLVTRIFGLAKDNTSVIDASFDILSLEALFMVPRICSLLSLHPYFGTLIPCLKAMVKDFVKFMVVVAILYIGFLTTFTLLARDSFTLSEMSWILIKVFFGSSYIGFDIMNQISPHLGPPLMLIFVTMTNILLITSLISILSDSFSKVISRAREEYLFVYSIYVLEASTSNRLTHFYPPLNLIPLIFIRPLRLFVSSEKLRKTRIGLLKYTHFPIVGTIMFYESIQERLTTLDASLSTAWVSRESQSQVGKPSPFLSKRAATNSSQHLLELGTEGEVSDLDHEHTARESNNTRPATAHVDILGIHKKIDELTEKLDALTTLFMAQQNFSSDSPDGGQL</sequence>
<dbReference type="Pfam" id="PF23317">
    <property type="entry name" value="YVC1_C"/>
    <property type="match status" value="1"/>
</dbReference>
<dbReference type="Proteomes" id="UP000054321">
    <property type="component" value="Unassembled WGS sequence"/>
</dbReference>
<dbReference type="AlphaFoldDB" id="A0A0C3DE23"/>
<evidence type="ECO:0000313" key="3">
    <source>
        <dbReference type="EMBL" id="KIN00218.1"/>
    </source>
</evidence>